<dbReference type="AlphaFoldDB" id="A0A4R0NRH3"/>
<dbReference type="CDD" id="cd00156">
    <property type="entry name" value="REC"/>
    <property type="match status" value="1"/>
</dbReference>
<gene>
    <name evidence="4" type="ORF">EZ437_13275</name>
</gene>
<dbReference type="InterPro" id="IPR050595">
    <property type="entry name" value="Bact_response_regulator"/>
</dbReference>
<name>A0A4R0NRH3_9SPHI</name>
<dbReference type="OrthoDB" id="9789181at2"/>
<feature type="domain" description="Response regulatory" evidence="3">
    <location>
        <begin position="5"/>
        <end position="121"/>
    </location>
</feature>
<organism evidence="4 5">
    <name type="scientific">Pedobacter psychroterrae</name>
    <dbReference type="NCBI Taxonomy" id="2530453"/>
    <lineage>
        <taxon>Bacteria</taxon>
        <taxon>Pseudomonadati</taxon>
        <taxon>Bacteroidota</taxon>
        <taxon>Sphingobacteriia</taxon>
        <taxon>Sphingobacteriales</taxon>
        <taxon>Sphingobacteriaceae</taxon>
        <taxon>Pedobacter</taxon>
    </lineage>
</organism>
<evidence type="ECO:0000256" key="2">
    <source>
        <dbReference type="PROSITE-ProRule" id="PRU00169"/>
    </source>
</evidence>
<dbReference type="PANTHER" id="PTHR44591:SF3">
    <property type="entry name" value="RESPONSE REGULATORY DOMAIN-CONTAINING PROTEIN"/>
    <property type="match status" value="1"/>
</dbReference>
<evidence type="ECO:0000313" key="5">
    <source>
        <dbReference type="Proteomes" id="UP000293347"/>
    </source>
</evidence>
<evidence type="ECO:0000256" key="1">
    <source>
        <dbReference type="ARBA" id="ARBA00022553"/>
    </source>
</evidence>
<accession>A0A4R0NRH3</accession>
<keyword evidence="5" id="KW-1185">Reference proteome</keyword>
<protein>
    <submittedName>
        <fullName evidence="4">Response regulator</fullName>
    </submittedName>
</protein>
<dbReference type="EMBL" id="SJSL01000002">
    <property type="protein sequence ID" value="TCD01684.1"/>
    <property type="molecule type" value="Genomic_DNA"/>
</dbReference>
<dbReference type="SUPFAM" id="SSF52172">
    <property type="entry name" value="CheY-like"/>
    <property type="match status" value="1"/>
</dbReference>
<dbReference type="Pfam" id="PF00072">
    <property type="entry name" value="Response_reg"/>
    <property type="match status" value="1"/>
</dbReference>
<dbReference type="InterPro" id="IPR011006">
    <property type="entry name" value="CheY-like_superfamily"/>
</dbReference>
<keyword evidence="1 2" id="KW-0597">Phosphoprotein</keyword>
<reference evidence="4 5" key="1">
    <citation type="submission" date="2019-02" db="EMBL/GenBank/DDBJ databases">
        <title>Pedobacter sp. RP-1-14 sp. nov., isolated from Arctic soil.</title>
        <authorList>
            <person name="Dahal R.H."/>
        </authorList>
    </citation>
    <scope>NUCLEOTIDE SEQUENCE [LARGE SCALE GENOMIC DNA]</scope>
    <source>
        <strain evidence="4 5">RP-1-14</strain>
    </source>
</reference>
<dbReference type="GO" id="GO:0000160">
    <property type="term" value="P:phosphorelay signal transduction system"/>
    <property type="evidence" value="ECO:0007669"/>
    <property type="project" value="InterPro"/>
</dbReference>
<dbReference type="InterPro" id="IPR001789">
    <property type="entry name" value="Sig_transdc_resp-reg_receiver"/>
</dbReference>
<dbReference type="Proteomes" id="UP000293347">
    <property type="component" value="Unassembled WGS sequence"/>
</dbReference>
<comment type="caution">
    <text evidence="4">The sequence shown here is derived from an EMBL/GenBank/DDBJ whole genome shotgun (WGS) entry which is preliminary data.</text>
</comment>
<dbReference type="PROSITE" id="PS50110">
    <property type="entry name" value="RESPONSE_REGULATORY"/>
    <property type="match status" value="1"/>
</dbReference>
<dbReference type="Gene3D" id="3.40.50.2300">
    <property type="match status" value="1"/>
</dbReference>
<evidence type="ECO:0000313" key="4">
    <source>
        <dbReference type="EMBL" id="TCD01684.1"/>
    </source>
</evidence>
<feature type="modified residue" description="4-aspartylphosphate" evidence="2">
    <location>
        <position position="54"/>
    </location>
</feature>
<dbReference type="SMART" id="SM00448">
    <property type="entry name" value="REC"/>
    <property type="match status" value="1"/>
</dbReference>
<dbReference type="RefSeq" id="WP_131596484.1">
    <property type="nucleotide sequence ID" value="NZ_SJSL01000002.1"/>
</dbReference>
<evidence type="ECO:0000259" key="3">
    <source>
        <dbReference type="PROSITE" id="PS50110"/>
    </source>
</evidence>
<dbReference type="PANTHER" id="PTHR44591">
    <property type="entry name" value="STRESS RESPONSE REGULATOR PROTEIN 1"/>
    <property type="match status" value="1"/>
</dbReference>
<proteinExistence type="predicted"/>
<sequence>MVKRQILVVDDEVSILKLLNFVLSVEYDLVIKTSGVEALSWLEEGHSPSLILSDLEMPYFDGSSFIYNLKISGFYRDTPVIILSGASNLSERVSQMPFELDDFVEKPFNPAKLKEAILNVFRKYDSIGS</sequence>